<feature type="transmembrane region" description="Helical" evidence="2">
    <location>
        <begin position="63"/>
        <end position="86"/>
    </location>
</feature>
<evidence type="ECO:0000313" key="3">
    <source>
        <dbReference type="EMBL" id="MFC3931567.1"/>
    </source>
</evidence>
<evidence type="ECO:0000313" key="4">
    <source>
        <dbReference type="Proteomes" id="UP001595901"/>
    </source>
</evidence>
<feature type="compositionally biased region" description="Acidic residues" evidence="1">
    <location>
        <begin position="107"/>
        <end position="116"/>
    </location>
</feature>
<comment type="caution">
    <text evidence="3">The sequence shown here is derived from an EMBL/GenBank/DDBJ whole genome shotgun (WGS) entry which is preliminary data.</text>
</comment>
<name>A0ABV8D0B0_9STRE</name>
<dbReference type="EMBL" id="JBHSAC010000018">
    <property type="protein sequence ID" value="MFC3931567.1"/>
    <property type="molecule type" value="Genomic_DNA"/>
</dbReference>
<reference evidence="4" key="1">
    <citation type="journal article" date="2019" name="Int. J. Syst. Evol. Microbiol.">
        <title>The Global Catalogue of Microorganisms (GCM) 10K type strain sequencing project: providing services to taxonomists for standard genome sequencing and annotation.</title>
        <authorList>
            <consortium name="The Broad Institute Genomics Platform"/>
            <consortium name="The Broad Institute Genome Sequencing Center for Infectious Disease"/>
            <person name="Wu L."/>
            <person name="Ma J."/>
        </authorList>
    </citation>
    <scope>NUCLEOTIDE SEQUENCE [LARGE SCALE GENOMIC DNA]</scope>
    <source>
        <strain evidence="4">CCUG 58728</strain>
    </source>
</reference>
<protein>
    <submittedName>
        <fullName evidence="3">Uncharacterized protein</fullName>
    </submittedName>
</protein>
<gene>
    <name evidence="3" type="ORF">ACFOSE_01985</name>
</gene>
<accession>A0ABV8D0B0</accession>
<keyword evidence="4" id="KW-1185">Reference proteome</keyword>
<organism evidence="3 4">
    <name type="scientific">Streptococcus dentapri</name>
    <dbReference type="NCBI Taxonomy" id="573564"/>
    <lineage>
        <taxon>Bacteria</taxon>
        <taxon>Bacillati</taxon>
        <taxon>Bacillota</taxon>
        <taxon>Bacilli</taxon>
        <taxon>Lactobacillales</taxon>
        <taxon>Streptococcaceae</taxon>
        <taxon>Streptococcus</taxon>
    </lineage>
</organism>
<keyword evidence="2" id="KW-0812">Transmembrane</keyword>
<sequence length="133" mass="15429">MSKNTLKRFFVILTLLVSILLLAIIVLNVFEFYDILSKVNLQLDFEHINKDQLNKLDAPAMRLSWLIAGWIGLQIIFFFGLLIHFFNTTKNNNYQVTSKRGRKSSDSDDSDSDAIEEFSSKTKTSRRSRRHKA</sequence>
<keyword evidence="2" id="KW-1133">Transmembrane helix</keyword>
<feature type="region of interest" description="Disordered" evidence="1">
    <location>
        <begin position="96"/>
        <end position="133"/>
    </location>
</feature>
<keyword evidence="2" id="KW-0472">Membrane</keyword>
<evidence type="ECO:0000256" key="1">
    <source>
        <dbReference type="SAM" id="MobiDB-lite"/>
    </source>
</evidence>
<proteinExistence type="predicted"/>
<evidence type="ECO:0000256" key="2">
    <source>
        <dbReference type="SAM" id="Phobius"/>
    </source>
</evidence>
<feature type="transmembrane region" description="Helical" evidence="2">
    <location>
        <begin position="9"/>
        <end position="30"/>
    </location>
</feature>
<feature type="compositionally biased region" description="Basic residues" evidence="1">
    <location>
        <begin position="123"/>
        <end position="133"/>
    </location>
</feature>
<dbReference type="RefSeq" id="WP_380429807.1">
    <property type="nucleotide sequence ID" value="NZ_JBHSAC010000018.1"/>
</dbReference>
<dbReference type="Proteomes" id="UP001595901">
    <property type="component" value="Unassembled WGS sequence"/>
</dbReference>